<protein>
    <recommendedName>
        <fullName evidence="1">Putative auto-transporter adhesin head GIN domain-containing protein</fullName>
    </recommendedName>
</protein>
<dbReference type="InterPro" id="IPR021255">
    <property type="entry name" value="DUF2807"/>
</dbReference>
<gene>
    <name evidence="2" type="ORF">FVB32_12285</name>
</gene>
<dbReference type="Gene3D" id="2.160.20.120">
    <property type="match status" value="1"/>
</dbReference>
<evidence type="ECO:0000313" key="2">
    <source>
        <dbReference type="EMBL" id="TXN35357.1"/>
    </source>
</evidence>
<accession>A0A5C8V4B1</accession>
<dbReference type="Proteomes" id="UP000321456">
    <property type="component" value="Unassembled WGS sequence"/>
</dbReference>
<organism evidence="2 3">
    <name type="scientific">Flagellimonas hymeniacidonis</name>
    <dbReference type="NCBI Taxonomy" id="2603628"/>
    <lineage>
        <taxon>Bacteria</taxon>
        <taxon>Pseudomonadati</taxon>
        <taxon>Bacteroidota</taxon>
        <taxon>Flavobacteriia</taxon>
        <taxon>Flavobacteriales</taxon>
        <taxon>Flavobacteriaceae</taxon>
        <taxon>Flagellimonas</taxon>
    </lineage>
</organism>
<dbReference type="Pfam" id="PF10988">
    <property type="entry name" value="DUF2807"/>
    <property type="match status" value="1"/>
</dbReference>
<feature type="domain" description="Putative auto-transporter adhesin head GIN" evidence="1">
    <location>
        <begin position="59"/>
        <end position="188"/>
    </location>
</feature>
<sequence>MHTTNKKMKKSNLILLGALGAIIFFSLTFQLSVHSYVRKGKADMITVEMVKATRNLPSFSGISTKDNIKIIFQQTDLTQLRIEAPNYLIDSISTVVHNEELTISVSQKLRNNDSITIRINNPFLNSLKLGGSSHFETVEKVSGKTLKLVFSDKSSGILELSYDAVRQNNTSSGTFTIQGDIQEIDLTQNKKQD</sequence>
<evidence type="ECO:0000259" key="1">
    <source>
        <dbReference type="Pfam" id="PF10988"/>
    </source>
</evidence>
<dbReference type="EMBL" id="VRUR01000002">
    <property type="protein sequence ID" value="TXN35357.1"/>
    <property type="molecule type" value="Genomic_DNA"/>
</dbReference>
<evidence type="ECO:0000313" key="3">
    <source>
        <dbReference type="Proteomes" id="UP000321456"/>
    </source>
</evidence>
<keyword evidence="3" id="KW-1185">Reference proteome</keyword>
<dbReference type="AlphaFoldDB" id="A0A5C8V4B1"/>
<reference evidence="2 3" key="1">
    <citation type="submission" date="2019-08" db="EMBL/GenBank/DDBJ databases">
        <title>Professor.</title>
        <authorList>
            <person name="Park J.S."/>
        </authorList>
    </citation>
    <scope>NUCLEOTIDE SEQUENCE [LARGE SCALE GENOMIC DNA]</scope>
    <source>
        <strain evidence="2 3">176CP5-101</strain>
    </source>
</reference>
<name>A0A5C8V4B1_9FLAO</name>
<proteinExistence type="predicted"/>
<comment type="caution">
    <text evidence="2">The sequence shown here is derived from an EMBL/GenBank/DDBJ whole genome shotgun (WGS) entry which is preliminary data.</text>
</comment>